<dbReference type="GO" id="GO:0048268">
    <property type="term" value="P:clathrin coat assembly"/>
    <property type="evidence" value="ECO:0007669"/>
    <property type="project" value="TreeGrafter"/>
</dbReference>
<keyword evidence="3" id="KW-1185">Reference proteome</keyword>
<evidence type="ECO:0000256" key="1">
    <source>
        <dbReference type="SAM" id="Coils"/>
    </source>
</evidence>
<dbReference type="PANTHER" id="PTHR23065">
    <property type="entry name" value="PROLINE-SERINE-THREONINE PHOSPHATASE INTERACTING PROTEIN 1"/>
    <property type="match status" value="1"/>
</dbReference>
<evidence type="ECO:0000313" key="3">
    <source>
        <dbReference type="Proteomes" id="UP001166674"/>
    </source>
</evidence>
<organism evidence="2 3">
    <name type="scientific">Sciurus carolinensis</name>
    <name type="common">Eastern gray squirrel</name>
    <dbReference type="NCBI Taxonomy" id="30640"/>
    <lineage>
        <taxon>Eukaryota</taxon>
        <taxon>Metazoa</taxon>
        <taxon>Chordata</taxon>
        <taxon>Craniata</taxon>
        <taxon>Vertebrata</taxon>
        <taxon>Euteleostomi</taxon>
        <taxon>Mammalia</taxon>
        <taxon>Eutheria</taxon>
        <taxon>Euarchontoglires</taxon>
        <taxon>Glires</taxon>
        <taxon>Rodentia</taxon>
        <taxon>Sciuromorpha</taxon>
        <taxon>Sciuridae</taxon>
        <taxon>Sciurinae</taxon>
        <taxon>Sciurini</taxon>
        <taxon>Sciurus</taxon>
    </lineage>
</organism>
<dbReference type="GO" id="GO:0048812">
    <property type="term" value="P:neuron projection morphogenesis"/>
    <property type="evidence" value="ECO:0007669"/>
    <property type="project" value="TreeGrafter"/>
</dbReference>
<evidence type="ECO:0000313" key="2">
    <source>
        <dbReference type="EMBL" id="MBZ3884900.1"/>
    </source>
</evidence>
<proteinExistence type="predicted"/>
<comment type="caution">
    <text evidence="2">The sequence shown here is derived from an EMBL/GenBank/DDBJ whole genome shotgun (WGS) entry which is preliminary data.</text>
</comment>
<dbReference type="GO" id="GO:0005886">
    <property type="term" value="C:plasma membrane"/>
    <property type="evidence" value="ECO:0007669"/>
    <property type="project" value="TreeGrafter"/>
</dbReference>
<dbReference type="GO" id="GO:0005905">
    <property type="term" value="C:clathrin-coated pit"/>
    <property type="evidence" value="ECO:0007669"/>
    <property type="project" value="TreeGrafter"/>
</dbReference>
<protein>
    <submittedName>
        <fullName evidence="2">Growth arrest-specific protein 7</fullName>
    </submittedName>
</protein>
<name>A0AA41N6U6_SCICA</name>
<keyword evidence="1" id="KW-0175">Coiled coil</keyword>
<accession>A0AA41N6U6</accession>
<dbReference type="GO" id="GO:0072583">
    <property type="term" value="P:clathrin-dependent endocytosis"/>
    <property type="evidence" value="ECO:0007669"/>
    <property type="project" value="TreeGrafter"/>
</dbReference>
<feature type="coiled-coil region" evidence="1">
    <location>
        <begin position="22"/>
        <end position="53"/>
    </location>
</feature>
<dbReference type="EMBL" id="JAATJV010396209">
    <property type="protein sequence ID" value="MBZ3884900.1"/>
    <property type="molecule type" value="Genomic_DNA"/>
</dbReference>
<dbReference type="AlphaFoldDB" id="A0AA41N6U6"/>
<dbReference type="Proteomes" id="UP001166674">
    <property type="component" value="Unassembled WGS sequence"/>
</dbReference>
<reference evidence="2" key="1">
    <citation type="submission" date="2020-03" db="EMBL/GenBank/DDBJ databases">
        <title>Studies in the Genomics of Life Span.</title>
        <authorList>
            <person name="Glass D."/>
        </authorList>
    </citation>
    <scope>NUCLEOTIDE SEQUENCE</scope>
    <source>
        <strain evidence="2">SUZIE</strain>
        <tissue evidence="2">Muscle</tissue>
    </source>
</reference>
<gene>
    <name evidence="2" type="ORF">SUZIE_180255</name>
</gene>
<dbReference type="GO" id="GO:0030136">
    <property type="term" value="C:clathrin-coated vesicle"/>
    <property type="evidence" value="ECO:0007669"/>
    <property type="project" value="TreeGrafter"/>
</dbReference>
<dbReference type="PANTHER" id="PTHR23065:SF57">
    <property type="entry name" value="GROWTH ARREST-SPECIFIC PROTEIN 7"/>
    <property type="match status" value="1"/>
</dbReference>
<sequence length="97" mass="11528">MKKCDHHKADLRKYITSCIAFVEKAQKALTEWQRDLEIKIQQLEIKLSNKKEDMHGGSPPNGDDLMLCVDLYNKDQFKWFEEIVTITWRGSSWKWRG</sequence>